<dbReference type="EMBL" id="CAUEEQ010008596">
    <property type="protein sequence ID" value="CAJ0932508.1"/>
    <property type="molecule type" value="Genomic_DNA"/>
</dbReference>
<keyword evidence="2" id="KW-1185">Reference proteome</keyword>
<proteinExistence type="predicted"/>
<gene>
    <name evidence="1" type="ORF">RIMI_LOCUS5119286</name>
</gene>
<name>A0ABN9L3V4_9NEOB</name>
<accession>A0ABN9L3V4</accession>
<dbReference type="PANTHER" id="PTHR47306">
    <property type="entry name" value="SI:CH211-178J18.4-RELATED"/>
    <property type="match status" value="1"/>
</dbReference>
<evidence type="ECO:0000313" key="1">
    <source>
        <dbReference type="EMBL" id="CAJ0932508.1"/>
    </source>
</evidence>
<organism evidence="1 2">
    <name type="scientific">Ranitomeya imitator</name>
    <name type="common">mimic poison frog</name>
    <dbReference type="NCBI Taxonomy" id="111125"/>
    <lineage>
        <taxon>Eukaryota</taxon>
        <taxon>Metazoa</taxon>
        <taxon>Chordata</taxon>
        <taxon>Craniata</taxon>
        <taxon>Vertebrata</taxon>
        <taxon>Euteleostomi</taxon>
        <taxon>Amphibia</taxon>
        <taxon>Batrachia</taxon>
        <taxon>Anura</taxon>
        <taxon>Neobatrachia</taxon>
        <taxon>Hyloidea</taxon>
        <taxon>Dendrobatidae</taxon>
        <taxon>Dendrobatinae</taxon>
        <taxon>Ranitomeya</taxon>
    </lineage>
</organism>
<reference evidence="1" key="1">
    <citation type="submission" date="2023-07" db="EMBL/GenBank/DDBJ databases">
        <authorList>
            <person name="Stuckert A."/>
        </authorList>
    </citation>
    <scope>NUCLEOTIDE SEQUENCE</scope>
</reference>
<dbReference type="Proteomes" id="UP001176940">
    <property type="component" value="Unassembled WGS sequence"/>
</dbReference>
<evidence type="ECO:0000313" key="2">
    <source>
        <dbReference type="Proteomes" id="UP001176940"/>
    </source>
</evidence>
<comment type="caution">
    <text evidence="1">The sequence shown here is derived from an EMBL/GenBank/DDBJ whole genome shotgun (WGS) entry which is preliminary data.</text>
</comment>
<dbReference type="PANTHER" id="PTHR47306:SF2">
    <property type="entry name" value="CORE-BINDING (CB) DOMAIN-CONTAINING PROTEIN"/>
    <property type="match status" value="1"/>
</dbReference>
<protein>
    <submittedName>
        <fullName evidence="1">Uncharacterized protein</fullName>
    </submittedName>
</protein>
<sequence>MGLHVTVNAMETAADPQLQNCRGSAVDEWKDRIPKSDHVGITVYEHKTAANQVATVILTKEEESPNNENNRFFISSTGEKIYNVSNDIARLHTKFGLKPVTSQLARRMAETFVAANCKESTDKEHFSKYLAHSNSTAEHVHRENTMDMLIRASNFTRKIQEEASTSTAAMEVDNVNEKDKDTCPSALLSSKEKEFKIFEIKYPLTLDKESPSLKECREASETHGQHIYDRNRKKHHKMRVDYITDCFKTKHQKKRK</sequence>